<protein>
    <submittedName>
        <fullName evidence="2">Uncharacterized protein</fullName>
    </submittedName>
</protein>
<keyword evidence="3" id="KW-1185">Reference proteome</keyword>
<keyword evidence="1" id="KW-0732">Signal</keyword>
<name>A0A7J6LZN5_PERCH</name>
<comment type="caution">
    <text evidence="2">The sequence shown here is derived from an EMBL/GenBank/DDBJ whole genome shotgun (WGS) entry which is preliminary data.</text>
</comment>
<reference evidence="2 3" key="1">
    <citation type="submission" date="2020-04" db="EMBL/GenBank/DDBJ databases">
        <title>Perkinsus chesapeaki whole genome sequence.</title>
        <authorList>
            <person name="Bogema D.R."/>
        </authorList>
    </citation>
    <scope>NUCLEOTIDE SEQUENCE [LARGE SCALE GENOMIC DNA]</scope>
    <source>
        <strain evidence="2">ATCC PRA-425</strain>
    </source>
</reference>
<evidence type="ECO:0000256" key="1">
    <source>
        <dbReference type="SAM" id="SignalP"/>
    </source>
</evidence>
<evidence type="ECO:0000313" key="3">
    <source>
        <dbReference type="Proteomes" id="UP000591131"/>
    </source>
</evidence>
<organism evidence="2 3">
    <name type="scientific">Perkinsus chesapeaki</name>
    <name type="common">Clam parasite</name>
    <name type="synonym">Perkinsus andrewsi</name>
    <dbReference type="NCBI Taxonomy" id="330153"/>
    <lineage>
        <taxon>Eukaryota</taxon>
        <taxon>Sar</taxon>
        <taxon>Alveolata</taxon>
        <taxon>Perkinsozoa</taxon>
        <taxon>Perkinsea</taxon>
        <taxon>Perkinsida</taxon>
        <taxon>Perkinsidae</taxon>
        <taxon>Perkinsus</taxon>
    </lineage>
</organism>
<dbReference type="Proteomes" id="UP000591131">
    <property type="component" value="Unassembled WGS sequence"/>
</dbReference>
<accession>A0A7J6LZN5</accession>
<dbReference type="AlphaFoldDB" id="A0A7J6LZN5"/>
<sequence>MLRLAVILTFYSIAVAIRKSGRSSELTSETELNMEGAKVYTHGDSHVCQVDVENDGKFSENRKDNLEWYFKLDAGSITTRSIDCVNGTLSEGSEDPLEGLEIETSNCFRAVRELHQALGDSSEDIFSFYRALCGKFEATGAWKNEPYVDYKNNDDE</sequence>
<dbReference type="EMBL" id="JAAPAO010000288">
    <property type="protein sequence ID" value="KAF4664420.1"/>
    <property type="molecule type" value="Genomic_DNA"/>
</dbReference>
<feature type="signal peptide" evidence="1">
    <location>
        <begin position="1"/>
        <end position="16"/>
    </location>
</feature>
<proteinExistence type="predicted"/>
<gene>
    <name evidence="2" type="ORF">FOL47_005142</name>
</gene>
<evidence type="ECO:0000313" key="2">
    <source>
        <dbReference type="EMBL" id="KAF4664420.1"/>
    </source>
</evidence>
<feature type="chain" id="PRO_5029784872" evidence="1">
    <location>
        <begin position="17"/>
        <end position="156"/>
    </location>
</feature>